<keyword evidence="14" id="KW-0325">Glycoprotein</keyword>
<dbReference type="InterPro" id="IPR007266">
    <property type="entry name" value="Ero1"/>
</dbReference>
<evidence type="ECO:0000256" key="6">
    <source>
        <dbReference type="ARBA" id="ARBA00022630"/>
    </source>
</evidence>
<dbReference type="Proteomes" id="UP000245884">
    <property type="component" value="Unassembled WGS sequence"/>
</dbReference>
<evidence type="ECO:0000313" key="18">
    <source>
        <dbReference type="EMBL" id="PWN26333.1"/>
    </source>
</evidence>
<dbReference type="AlphaFoldDB" id="A0A316UR35"/>
<keyword evidence="15" id="KW-0676">Redox-active center</keyword>
<evidence type="ECO:0000256" key="16">
    <source>
        <dbReference type="SAM" id="MobiDB-lite"/>
    </source>
</evidence>
<feature type="region of interest" description="Disordered" evidence="16">
    <location>
        <begin position="507"/>
        <end position="553"/>
    </location>
</feature>
<keyword evidence="11" id="KW-0560">Oxidoreductase</keyword>
<dbReference type="PANTHER" id="PTHR12613:SF0">
    <property type="entry name" value="ERO1-LIKE PROTEIN"/>
    <property type="match status" value="1"/>
</dbReference>
<feature type="chain" id="PRO_5016316636" evidence="17">
    <location>
        <begin position="17"/>
        <end position="612"/>
    </location>
</feature>
<evidence type="ECO:0000256" key="5">
    <source>
        <dbReference type="ARBA" id="ARBA00022448"/>
    </source>
</evidence>
<proteinExistence type="inferred from homology"/>
<organism evidence="18 19">
    <name type="scientific">Jaminaea rosea</name>
    <dbReference type="NCBI Taxonomy" id="1569628"/>
    <lineage>
        <taxon>Eukaryota</taxon>
        <taxon>Fungi</taxon>
        <taxon>Dikarya</taxon>
        <taxon>Basidiomycota</taxon>
        <taxon>Ustilaginomycotina</taxon>
        <taxon>Exobasidiomycetes</taxon>
        <taxon>Microstromatales</taxon>
        <taxon>Microstromatales incertae sedis</taxon>
        <taxon>Jaminaea</taxon>
    </lineage>
</organism>
<dbReference type="SUPFAM" id="SSF110019">
    <property type="entry name" value="ERO1-like"/>
    <property type="match status" value="1"/>
</dbReference>
<dbReference type="InterPro" id="IPR037192">
    <property type="entry name" value="ERO1-like_sf"/>
</dbReference>
<evidence type="ECO:0000256" key="11">
    <source>
        <dbReference type="ARBA" id="ARBA00023002"/>
    </source>
</evidence>
<keyword evidence="13" id="KW-1015">Disulfide bond</keyword>
<evidence type="ECO:0000313" key="19">
    <source>
        <dbReference type="Proteomes" id="UP000245884"/>
    </source>
</evidence>
<evidence type="ECO:0000256" key="3">
    <source>
        <dbReference type="ARBA" id="ARBA00008277"/>
    </source>
</evidence>
<dbReference type="OrthoDB" id="269384at2759"/>
<dbReference type="GeneID" id="37026341"/>
<dbReference type="PANTHER" id="PTHR12613">
    <property type="entry name" value="ERO1-RELATED"/>
    <property type="match status" value="1"/>
</dbReference>
<keyword evidence="10" id="KW-0249">Electron transport</keyword>
<evidence type="ECO:0000256" key="10">
    <source>
        <dbReference type="ARBA" id="ARBA00022982"/>
    </source>
</evidence>
<comment type="subcellular location">
    <subcellularLocation>
        <location evidence="2">Endoplasmic reticulum membrane</location>
        <topology evidence="2">Peripheral membrane protein</topology>
        <orientation evidence="2">Lumenal side</orientation>
    </subcellularLocation>
</comment>
<evidence type="ECO:0000256" key="2">
    <source>
        <dbReference type="ARBA" id="ARBA00004367"/>
    </source>
</evidence>
<keyword evidence="9" id="KW-0274">FAD</keyword>
<comment type="similarity">
    <text evidence="3">Belongs to the EROs family.</text>
</comment>
<sequence>MIIAALTTLLFVTSIATFIARLPTTSAAAAQQQRPPPRFPLGPSAPNIRSSLLEEVLTPPASLGDDICRPTGQIEDACCDYETVEKSLNTPKFFATLENLVKTNYFRFYKVDLYRDCPFWVENGLCMNRACTVEKASESEIPEEYRSTRLSSVHPAHKDEVVFPSSEEVASSSPSGTDTCQDTDFCYWAGEDLSSESVWVDLIKNPERFTGYAGPGANRVWKAIYEENCFGSVPKGSFLEPARAKGSGGGSGFVGREELLGGSSPAMGGFGGGLGGLIPSLAAPVDPAAEEQCLEKRVFYRVISGLHASISTHICHEYLNQTTGTWSPNLECFITRIAQHPERLQNVYFNYVLLVRALARAGDYLTTFNLKPGHGIPASEKGTIDLLQSLVGQASSCPPTFDEASLFKPSNPEAPQLKREFRDHFRNVSLIMDCVGCDKCRLWGKMQVNGLGTAMKILFSFDEEDFDPRKNPALLERSELVALINTLHRFAESLKAVETFRGMYQQGLRDKGEEKKSEKGKPKVKQPSLPRAGSASSKAGGGPSSRPESAKAGPPLLSLEAVMAAARGYISGAAEACKTSATTCLSWARGRLEGWRRHGLSGAAGASQGTEL</sequence>
<dbReference type="GO" id="GO:0005789">
    <property type="term" value="C:endoplasmic reticulum membrane"/>
    <property type="evidence" value="ECO:0007669"/>
    <property type="project" value="UniProtKB-SubCell"/>
</dbReference>
<dbReference type="GO" id="GO:0015035">
    <property type="term" value="F:protein-disulfide reductase activity"/>
    <property type="evidence" value="ECO:0007669"/>
    <property type="project" value="InterPro"/>
</dbReference>
<keyword evidence="5" id="KW-0813">Transport</keyword>
<accession>A0A316UR35</accession>
<protein>
    <submittedName>
        <fullName evidence="18">Endoplasmic oxidoreductin</fullName>
    </submittedName>
</protein>
<feature type="compositionally biased region" description="Basic and acidic residues" evidence="16">
    <location>
        <begin position="508"/>
        <end position="521"/>
    </location>
</feature>
<evidence type="ECO:0000256" key="4">
    <source>
        <dbReference type="ARBA" id="ARBA00011802"/>
    </source>
</evidence>
<keyword evidence="12" id="KW-0472">Membrane</keyword>
<evidence type="ECO:0000256" key="1">
    <source>
        <dbReference type="ARBA" id="ARBA00001974"/>
    </source>
</evidence>
<keyword evidence="6" id="KW-0285">Flavoprotein</keyword>
<feature type="signal peptide" evidence="17">
    <location>
        <begin position="1"/>
        <end position="16"/>
    </location>
</feature>
<evidence type="ECO:0000256" key="17">
    <source>
        <dbReference type="SAM" id="SignalP"/>
    </source>
</evidence>
<dbReference type="Pfam" id="PF04137">
    <property type="entry name" value="ERO1"/>
    <property type="match status" value="1"/>
</dbReference>
<gene>
    <name evidence="18" type="ORF">BDZ90DRAFT_222202</name>
</gene>
<dbReference type="EMBL" id="KZ819672">
    <property type="protein sequence ID" value="PWN26333.1"/>
    <property type="molecule type" value="Genomic_DNA"/>
</dbReference>
<comment type="cofactor">
    <cofactor evidence="1">
        <name>FAD</name>
        <dbReference type="ChEBI" id="CHEBI:57692"/>
    </cofactor>
</comment>
<name>A0A316UR35_9BASI</name>
<evidence type="ECO:0000256" key="8">
    <source>
        <dbReference type="ARBA" id="ARBA00022824"/>
    </source>
</evidence>
<evidence type="ECO:0000256" key="13">
    <source>
        <dbReference type="ARBA" id="ARBA00023157"/>
    </source>
</evidence>
<dbReference type="GO" id="GO:0016972">
    <property type="term" value="F:thiol oxidase activity"/>
    <property type="evidence" value="ECO:0007669"/>
    <property type="project" value="InterPro"/>
</dbReference>
<keyword evidence="19" id="KW-1185">Reference proteome</keyword>
<dbReference type="STRING" id="1569628.A0A316UR35"/>
<dbReference type="RefSeq" id="XP_025360945.1">
    <property type="nucleotide sequence ID" value="XM_025504518.1"/>
</dbReference>
<keyword evidence="7 17" id="KW-0732">Signal</keyword>
<comment type="subunit">
    <text evidence="4">May function both as a monomer and a homodimer.</text>
</comment>
<evidence type="ECO:0000256" key="14">
    <source>
        <dbReference type="ARBA" id="ARBA00023180"/>
    </source>
</evidence>
<evidence type="ECO:0000256" key="12">
    <source>
        <dbReference type="ARBA" id="ARBA00023136"/>
    </source>
</evidence>
<reference evidence="18 19" key="1">
    <citation type="journal article" date="2018" name="Mol. Biol. Evol.">
        <title>Broad Genomic Sampling Reveals a Smut Pathogenic Ancestry of the Fungal Clade Ustilaginomycotina.</title>
        <authorList>
            <person name="Kijpornyongpan T."/>
            <person name="Mondo S.J."/>
            <person name="Barry K."/>
            <person name="Sandor L."/>
            <person name="Lee J."/>
            <person name="Lipzen A."/>
            <person name="Pangilinan J."/>
            <person name="LaButti K."/>
            <person name="Hainaut M."/>
            <person name="Henrissat B."/>
            <person name="Grigoriev I.V."/>
            <person name="Spatafora J.W."/>
            <person name="Aime M.C."/>
        </authorList>
    </citation>
    <scope>NUCLEOTIDE SEQUENCE [LARGE SCALE GENOMIC DNA]</scope>
    <source>
        <strain evidence="18 19">MCA 5214</strain>
    </source>
</reference>
<keyword evidence="8" id="KW-0256">Endoplasmic reticulum</keyword>
<dbReference type="GO" id="GO:0071949">
    <property type="term" value="F:FAD binding"/>
    <property type="evidence" value="ECO:0007669"/>
    <property type="project" value="InterPro"/>
</dbReference>
<evidence type="ECO:0000256" key="15">
    <source>
        <dbReference type="ARBA" id="ARBA00023284"/>
    </source>
</evidence>
<dbReference type="GO" id="GO:0034975">
    <property type="term" value="P:protein folding in endoplasmic reticulum"/>
    <property type="evidence" value="ECO:0007669"/>
    <property type="project" value="InterPro"/>
</dbReference>
<evidence type="ECO:0000256" key="7">
    <source>
        <dbReference type="ARBA" id="ARBA00022729"/>
    </source>
</evidence>
<evidence type="ECO:0000256" key="9">
    <source>
        <dbReference type="ARBA" id="ARBA00022827"/>
    </source>
</evidence>